<accession>A0ABS8GG01</accession>
<evidence type="ECO:0000259" key="1">
    <source>
        <dbReference type="Pfam" id="PF12680"/>
    </source>
</evidence>
<keyword evidence="3" id="KW-1185">Reference proteome</keyword>
<dbReference type="RefSeq" id="WP_227890085.1">
    <property type="nucleotide sequence ID" value="NZ_JAJFZQ010000003.1"/>
</dbReference>
<name>A0ABS8GG01_9MICC</name>
<dbReference type="SUPFAM" id="SSF54427">
    <property type="entry name" value="NTF2-like"/>
    <property type="match status" value="1"/>
</dbReference>
<evidence type="ECO:0000313" key="3">
    <source>
        <dbReference type="Proteomes" id="UP001139168"/>
    </source>
</evidence>
<protein>
    <submittedName>
        <fullName evidence="2">Nuclear transport factor 2 family protein</fullName>
    </submittedName>
</protein>
<feature type="domain" description="SnoaL-like" evidence="1">
    <location>
        <begin position="30"/>
        <end position="133"/>
    </location>
</feature>
<sequence length="154" mass="18160">MVSFLHQPEWHDTPILPVSITRVTAQKWLDAYVAAWKSYDERQISDLWSETAEWHYPFQMRASGREEIVAEWMSERDAFVGESFDAKYYPVAIEGDRVVAHGRTVFYQPGSDRVVTAYDNMWFLRFDDSGRCSEFHEWYAGRPEDEPDRAVPER</sequence>
<gene>
    <name evidence="2" type="ORF">LJ752_04240</name>
</gene>
<dbReference type="Pfam" id="PF12680">
    <property type="entry name" value="SnoaL_2"/>
    <property type="match status" value="1"/>
</dbReference>
<dbReference type="InterPro" id="IPR037401">
    <property type="entry name" value="SnoaL-like"/>
</dbReference>
<evidence type="ECO:0000313" key="2">
    <source>
        <dbReference type="EMBL" id="MCC3265258.1"/>
    </source>
</evidence>
<dbReference type="Gene3D" id="3.10.450.50">
    <property type="match status" value="1"/>
</dbReference>
<organism evidence="2 3">
    <name type="scientific">Arthrobacter gengyunqii</name>
    <dbReference type="NCBI Taxonomy" id="2886940"/>
    <lineage>
        <taxon>Bacteria</taxon>
        <taxon>Bacillati</taxon>
        <taxon>Actinomycetota</taxon>
        <taxon>Actinomycetes</taxon>
        <taxon>Micrococcales</taxon>
        <taxon>Micrococcaceae</taxon>
        <taxon>Arthrobacter</taxon>
    </lineage>
</organism>
<proteinExistence type="predicted"/>
<comment type="caution">
    <text evidence="2">The sequence shown here is derived from an EMBL/GenBank/DDBJ whole genome shotgun (WGS) entry which is preliminary data.</text>
</comment>
<dbReference type="Proteomes" id="UP001139168">
    <property type="component" value="Unassembled WGS sequence"/>
</dbReference>
<reference evidence="2" key="1">
    <citation type="submission" date="2021-10" db="EMBL/GenBank/DDBJ databases">
        <title>Novel species in genus Arthrobacter.</title>
        <authorList>
            <person name="Liu Y."/>
        </authorList>
    </citation>
    <scope>NUCLEOTIDE SEQUENCE</scope>
    <source>
        <strain evidence="2">Zg-Y786</strain>
    </source>
</reference>
<dbReference type="InterPro" id="IPR032710">
    <property type="entry name" value="NTF2-like_dom_sf"/>
</dbReference>
<dbReference type="EMBL" id="JAJFZQ010000003">
    <property type="protein sequence ID" value="MCC3265258.1"/>
    <property type="molecule type" value="Genomic_DNA"/>
</dbReference>